<sequence length="141" mass="16212">MTMARSTETCERSPADVVDERHSTINSLNKSSIHQGDFTIRLSGKSLAARLFDTQPTVEYKDMRPWGKMANLHGVYSFALSPFEQKAFGSFGSDMYKLGRMFLANWWMLVPVPIFYSLREYGMKQEEKRLRKDPAAFANDE</sequence>
<evidence type="ECO:0000256" key="3">
    <source>
        <dbReference type="ARBA" id="ARBA00016324"/>
    </source>
</evidence>
<dbReference type="WBParaSite" id="TMUE_1000005011.1">
    <property type="protein sequence ID" value="TMUE_1000005011.1"/>
    <property type="gene ID" value="WBGene00289589"/>
</dbReference>
<dbReference type="AlphaFoldDB" id="A0A5S6QCD7"/>
<accession>A0A5S6QCD7</accession>
<evidence type="ECO:0000256" key="6">
    <source>
        <dbReference type="ARBA" id="ARBA00022692"/>
    </source>
</evidence>
<dbReference type="Proteomes" id="UP000046395">
    <property type="component" value="Unassembled WGS sequence"/>
</dbReference>
<evidence type="ECO:0000256" key="1">
    <source>
        <dbReference type="ARBA" id="ARBA00004434"/>
    </source>
</evidence>
<keyword evidence="7 13" id="KW-0999">Mitochondrion inner membrane</keyword>
<dbReference type="GO" id="GO:0045275">
    <property type="term" value="C:respiratory chain complex III"/>
    <property type="evidence" value="ECO:0007669"/>
    <property type="project" value="UniProtKB-UniRule"/>
</dbReference>
<reference evidence="15" key="1">
    <citation type="submission" date="2019-12" db="UniProtKB">
        <authorList>
            <consortium name="WormBaseParasite"/>
        </authorList>
    </citation>
    <scope>IDENTIFICATION</scope>
</reference>
<protein>
    <recommendedName>
        <fullName evidence="3 13">Cytochrome b-c1 complex subunit 8</fullName>
    </recommendedName>
    <alternativeName>
        <fullName evidence="13">Complex III subunit 8</fullName>
    </alternativeName>
</protein>
<evidence type="ECO:0000313" key="14">
    <source>
        <dbReference type="Proteomes" id="UP000046395"/>
    </source>
</evidence>
<dbReference type="STRING" id="70415.A0A5S6QCD7"/>
<comment type="function">
    <text evidence="13">Component of the ubiquinol-cytochrome c oxidoreductase, a multisubunit transmembrane complex that is part of the mitochondrial electron transport chain which drives oxidative phosphorylation. The complex plays an important role in the uptake of multiple carbon sources present in different host niches.</text>
</comment>
<evidence type="ECO:0000256" key="5">
    <source>
        <dbReference type="ARBA" id="ARBA00022660"/>
    </source>
</evidence>
<dbReference type="Pfam" id="PF02939">
    <property type="entry name" value="UcrQ"/>
    <property type="match status" value="1"/>
</dbReference>
<proteinExistence type="inferred from homology"/>
<dbReference type="InterPro" id="IPR004205">
    <property type="entry name" value="Cyt_bc1_su8"/>
</dbReference>
<evidence type="ECO:0000256" key="11">
    <source>
        <dbReference type="ARBA" id="ARBA00023136"/>
    </source>
</evidence>
<evidence type="ECO:0000313" key="15">
    <source>
        <dbReference type="WBParaSite" id="TMUE_1000005011.1"/>
    </source>
</evidence>
<evidence type="ECO:0000256" key="8">
    <source>
        <dbReference type="ARBA" id="ARBA00022982"/>
    </source>
</evidence>
<dbReference type="InterPro" id="IPR036642">
    <property type="entry name" value="Cyt_bc1_su8_sf"/>
</dbReference>
<keyword evidence="5 13" id="KW-0679">Respiratory chain</keyword>
<comment type="subunit">
    <text evidence="12 13">Component of the ubiquinol-cytochrome c oxidoreductase (cytochrome b-c1 complex, complex III, CIII), a multisubunit enzyme composed of 11 subunits. The complex is composed of 3 respiratory subunits cytochrome b, cytochrome c1 and Rieske protein UQCRFS1, 2 core protein subunits UQCRC1/QCR1 and UQCRC2/QCR2, and 6 low-molecular weight protein subunits UQCRH/QCR6, UQCRB/QCR7, UQCRQ/QCR8, UQCR10/QCR9, UQCR11/QCR10 and subunit 9, the cleavage product of Rieske protein UQCRFS1. The complex exists as an obligatory dimer and forms supercomplexes (SCs) in the inner mitochondrial membrane with NADH-ubiquinone oxidoreductase (complex I, CI) and cytochrome c oxidase (complex IV, CIV), resulting in different assemblies (supercomplex SCI(1)III(2)IV(1) and megacomplex MCI(2)III(2)IV(2)). Interacts with UQCC6.</text>
</comment>
<dbReference type="PANTHER" id="PTHR12119">
    <property type="entry name" value="UBIQUINOL-CYTOCHROME C REDUCTASE COMPLEX UBIQUINONE-BINDING PROTEIN QP-C"/>
    <property type="match status" value="1"/>
</dbReference>
<keyword evidence="9" id="KW-1133">Transmembrane helix</keyword>
<keyword evidence="14" id="KW-1185">Reference proteome</keyword>
<dbReference type="PANTHER" id="PTHR12119:SF2">
    <property type="entry name" value="CYTOCHROME B-C1 COMPLEX SUBUNIT 8"/>
    <property type="match status" value="1"/>
</dbReference>
<dbReference type="GO" id="GO:0006122">
    <property type="term" value="P:mitochondrial electron transport, ubiquinol to cytochrome c"/>
    <property type="evidence" value="ECO:0007669"/>
    <property type="project" value="UniProtKB-UniRule"/>
</dbReference>
<evidence type="ECO:0000256" key="9">
    <source>
        <dbReference type="ARBA" id="ARBA00022989"/>
    </source>
</evidence>
<keyword evidence="11" id="KW-0472">Membrane</keyword>
<evidence type="ECO:0000256" key="7">
    <source>
        <dbReference type="ARBA" id="ARBA00022792"/>
    </source>
</evidence>
<evidence type="ECO:0000256" key="4">
    <source>
        <dbReference type="ARBA" id="ARBA00022448"/>
    </source>
</evidence>
<evidence type="ECO:0000256" key="12">
    <source>
        <dbReference type="ARBA" id="ARBA00047105"/>
    </source>
</evidence>
<keyword evidence="8 13" id="KW-0249">Electron transport</keyword>
<keyword evidence="6" id="KW-0812">Transmembrane</keyword>
<comment type="similarity">
    <text evidence="2 13">Belongs to the UQCRQ/QCR8 family.</text>
</comment>
<name>A0A5S6QCD7_TRIMR</name>
<keyword evidence="10 13" id="KW-0496">Mitochondrion</keyword>
<keyword evidence="4 13" id="KW-0813">Transport</keyword>
<dbReference type="SUPFAM" id="SSF81508">
    <property type="entry name" value="Ubiquinone-binding protein QP-C of cytochrome bc1 complex (Ubiquinol-cytochrome c reductase)"/>
    <property type="match status" value="1"/>
</dbReference>
<dbReference type="GO" id="GO:0005743">
    <property type="term" value="C:mitochondrial inner membrane"/>
    <property type="evidence" value="ECO:0007669"/>
    <property type="project" value="UniProtKB-SubCell"/>
</dbReference>
<evidence type="ECO:0000256" key="2">
    <source>
        <dbReference type="ARBA" id="ARBA00007668"/>
    </source>
</evidence>
<organism evidence="14 15">
    <name type="scientific">Trichuris muris</name>
    <name type="common">Mouse whipworm</name>
    <dbReference type="NCBI Taxonomy" id="70415"/>
    <lineage>
        <taxon>Eukaryota</taxon>
        <taxon>Metazoa</taxon>
        <taxon>Ecdysozoa</taxon>
        <taxon>Nematoda</taxon>
        <taxon>Enoplea</taxon>
        <taxon>Dorylaimia</taxon>
        <taxon>Trichinellida</taxon>
        <taxon>Trichuridae</taxon>
        <taxon>Trichuris</taxon>
    </lineage>
</organism>
<dbReference type="Gene3D" id="1.20.5.210">
    <property type="entry name" value="Cytochrome b-c1 complex subunit 8"/>
    <property type="match status" value="1"/>
</dbReference>
<evidence type="ECO:0000256" key="13">
    <source>
        <dbReference type="RuleBase" id="RU368118"/>
    </source>
</evidence>
<comment type="subcellular location">
    <subcellularLocation>
        <location evidence="1 13">Mitochondrion inner membrane</location>
        <topology evidence="1 13">Single-pass membrane protein</topology>
    </subcellularLocation>
</comment>
<evidence type="ECO:0000256" key="10">
    <source>
        <dbReference type="ARBA" id="ARBA00023128"/>
    </source>
</evidence>